<reference evidence="3" key="1">
    <citation type="submission" date="2023-07" db="EMBL/GenBank/DDBJ databases">
        <title>The genome sequence of Rhodocytophaga aerolata KACC 12507.</title>
        <authorList>
            <person name="Zhang X."/>
        </authorList>
    </citation>
    <scope>NUCLEOTIDE SEQUENCE</scope>
    <source>
        <strain evidence="3">KACC 12507</strain>
    </source>
</reference>
<dbReference type="CDD" id="cd09603">
    <property type="entry name" value="M1_APN_like"/>
    <property type="match status" value="1"/>
</dbReference>
<accession>A0ABT8R1J3</accession>
<feature type="signal peptide" evidence="1">
    <location>
        <begin position="1"/>
        <end position="19"/>
    </location>
</feature>
<evidence type="ECO:0000313" key="4">
    <source>
        <dbReference type="Proteomes" id="UP001168528"/>
    </source>
</evidence>
<evidence type="ECO:0000259" key="2">
    <source>
        <dbReference type="Pfam" id="PF01433"/>
    </source>
</evidence>
<evidence type="ECO:0000256" key="1">
    <source>
        <dbReference type="SAM" id="SignalP"/>
    </source>
</evidence>
<name>A0ABT8R1J3_9BACT</name>
<dbReference type="Gene3D" id="1.10.390.10">
    <property type="entry name" value="Neutral Protease Domain 2"/>
    <property type="match status" value="1"/>
</dbReference>
<protein>
    <submittedName>
        <fullName evidence="3">M1 family metallopeptidase</fullName>
        <ecNumber evidence="3">3.4.11.-</ecNumber>
    </submittedName>
</protein>
<keyword evidence="1" id="KW-0732">Signal</keyword>
<dbReference type="EC" id="3.4.11.-" evidence="3"/>
<dbReference type="Gene3D" id="2.60.40.1730">
    <property type="entry name" value="tricorn interacting facor f3 domain"/>
    <property type="match status" value="1"/>
</dbReference>
<organism evidence="3 4">
    <name type="scientific">Rhodocytophaga aerolata</name>
    <dbReference type="NCBI Taxonomy" id="455078"/>
    <lineage>
        <taxon>Bacteria</taxon>
        <taxon>Pseudomonadati</taxon>
        <taxon>Bacteroidota</taxon>
        <taxon>Cytophagia</taxon>
        <taxon>Cytophagales</taxon>
        <taxon>Rhodocytophagaceae</taxon>
        <taxon>Rhodocytophaga</taxon>
    </lineage>
</organism>
<feature type="domain" description="Peptidase M1 membrane alanine aminopeptidase" evidence="2">
    <location>
        <begin position="269"/>
        <end position="471"/>
    </location>
</feature>
<keyword evidence="3" id="KW-0378">Hydrolase</keyword>
<gene>
    <name evidence="3" type="ORF">Q0590_02620</name>
</gene>
<dbReference type="SUPFAM" id="SSF63737">
    <property type="entry name" value="Leukotriene A4 hydrolase N-terminal domain"/>
    <property type="match status" value="1"/>
</dbReference>
<dbReference type="PANTHER" id="PTHR11533:SF174">
    <property type="entry name" value="PUROMYCIN-SENSITIVE AMINOPEPTIDASE-RELATED"/>
    <property type="match status" value="1"/>
</dbReference>
<comment type="caution">
    <text evidence="3">The sequence shown here is derived from an EMBL/GenBank/DDBJ whole genome shotgun (WGS) entry which is preliminary data.</text>
</comment>
<dbReference type="EMBL" id="JAUKPO010000001">
    <property type="protein sequence ID" value="MDO1445123.1"/>
    <property type="molecule type" value="Genomic_DNA"/>
</dbReference>
<dbReference type="GO" id="GO:0004177">
    <property type="term" value="F:aminopeptidase activity"/>
    <property type="evidence" value="ECO:0007669"/>
    <property type="project" value="UniProtKB-KW"/>
</dbReference>
<keyword evidence="3" id="KW-0645">Protease</keyword>
<keyword evidence="3" id="KW-0031">Aminopeptidase</keyword>
<sequence length="559" mass="64200">MKKLILSIFLSFFFTHLFAQHTPTQIYTRYDSLRGTLSPMRSCYDVYYYDLNLRVNPAEQYIKGYNTIRYRTTEEFTKIQVDLSSNMKINRIVQHNQELPFERDSNAVFISFPQLQPKGILDSITIHYEGKPLVAANPPWDGGFTWEKDETGKDWIGVSCEGIGASLWWPNKDHLSEEPDSMRISCEVPSDLMCVANGNLQNTTKLNDGFTRYDWLVSYPINNYNVSLNIADYVHFSDTYTAKDGEKLALDYYVLRYNLEDAKSHFTQVKPMLECYEKLFGKYPFWKDGYALVETPYLGMEHQSAIAYGNNYLPGYMGMDLSGTGIGLTFDYLIIHESGHEYWGNSVSAQDHADMWIHESFCTYTEGLYIECMQNKESAAQYIVGLRQSIENKEPIIAPLHVNASGSGDMYMKGANVLHTLRNAINNDKLWFELIYGIAQEFKMKNTNTEEIVQYINQKTGKNYTSFFDQYLRHATIPTLQYAIKGKGKKAVVQYRWLVDVAAFTMPVKVSFGKGAEKMIYPTTQWQTLSANGIVGSFTVDTDSFYIHTQKIDAEKIKP</sequence>
<dbReference type="Pfam" id="PF01433">
    <property type="entry name" value="Peptidase_M1"/>
    <property type="match status" value="1"/>
</dbReference>
<dbReference type="InterPro" id="IPR027268">
    <property type="entry name" value="Peptidase_M4/M1_CTD_sf"/>
</dbReference>
<feature type="chain" id="PRO_5045841774" evidence="1">
    <location>
        <begin position="20"/>
        <end position="559"/>
    </location>
</feature>
<dbReference type="InterPro" id="IPR050344">
    <property type="entry name" value="Peptidase_M1_aminopeptidases"/>
</dbReference>
<keyword evidence="4" id="KW-1185">Reference proteome</keyword>
<dbReference type="SUPFAM" id="SSF55486">
    <property type="entry name" value="Metalloproteases ('zincins'), catalytic domain"/>
    <property type="match status" value="1"/>
</dbReference>
<dbReference type="Proteomes" id="UP001168528">
    <property type="component" value="Unassembled WGS sequence"/>
</dbReference>
<dbReference type="PANTHER" id="PTHR11533">
    <property type="entry name" value="PROTEASE M1 ZINC METALLOPROTEASE"/>
    <property type="match status" value="1"/>
</dbReference>
<proteinExistence type="predicted"/>
<evidence type="ECO:0000313" key="3">
    <source>
        <dbReference type="EMBL" id="MDO1445123.1"/>
    </source>
</evidence>
<dbReference type="InterPro" id="IPR042097">
    <property type="entry name" value="Aminopeptidase_N-like_N_sf"/>
</dbReference>
<dbReference type="RefSeq" id="WP_302035917.1">
    <property type="nucleotide sequence ID" value="NZ_JAUKPO010000001.1"/>
</dbReference>
<dbReference type="InterPro" id="IPR014782">
    <property type="entry name" value="Peptidase_M1_dom"/>
</dbReference>